<sequence length="72" mass="8276">MTNATELRDMDDAALNDHLQTARRELFGLRFQHATGELENTARLRLAKREVARVLTVVRERGIDADNKELSR</sequence>
<evidence type="ECO:0000256" key="5">
    <source>
        <dbReference type="HAMAP-Rule" id="MF_00374"/>
    </source>
</evidence>
<keyword evidence="2 5" id="KW-0689">Ribosomal protein</keyword>
<dbReference type="SUPFAM" id="SSF46561">
    <property type="entry name" value="Ribosomal protein L29 (L29p)"/>
    <property type="match status" value="1"/>
</dbReference>
<protein>
    <recommendedName>
        <fullName evidence="4 5">Large ribosomal subunit protein uL29</fullName>
    </recommendedName>
</protein>
<dbReference type="EMBL" id="CP001854">
    <property type="protein sequence ID" value="ADB49777.1"/>
    <property type="molecule type" value="Genomic_DNA"/>
</dbReference>
<dbReference type="eggNOG" id="COG0255">
    <property type="taxonomic scope" value="Bacteria"/>
</dbReference>
<dbReference type="OrthoDB" id="9815192at2"/>
<dbReference type="STRING" id="469383.Cwoe_1348"/>
<evidence type="ECO:0000256" key="1">
    <source>
        <dbReference type="ARBA" id="ARBA00009254"/>
    </source>
</evidence>
<evidence type="ECO:0000256" key="3">
    <source>
        <dbReference type="ARBA" id="ARBA00023274"/>
    </source>
</evidence>
<dbReference type="RefSeq" id="WP_012932828.1">
    <property type="nucleotide sequence ID" value="NC_013739.1"/>
</dbReference>
<dbReference type="HOGENOM" id="CLU_158491_1_0_11"/>
<accession>D3FEV3</accession>
<dbReference type="KEGG" id="cwo:Cwoe_1348"/>
<dbReference type="Gene3D" id="1.10.287.310">
    <property type="match status" value="1"/>
</dbReference>
<proteinExistence type="inferred from homology"/>
<keyword evidence="3 5" id="KW-0687">Ribonucleoprotein</keyword>
<dbReference type="PANTHER" id="PTHR10916:SF0">
    <property type="entry name" value="LARGE RIBOSOMAL SUBUNIT PROTEIN UL29C"/>
    <property type="match status" value="1"/>
</dbReference>
<dbReference type="GO" id="GO:0022625">
    <property type="term" value="C:cytosolic large ribosomal subunit"/>
    <property type="evidence" value="ECO:0007669"/>
    <property type="project" value="TreeGrafter"/>
</dbReference>
<dbReference type="AlphaFoldDB" id="D3FEV3"/>
<comment type="similarity">
    <text evidence="1 5">Belongs to the universal ribosomal protein uL29 family.</text>
</comment>
<dbReference type="InterPro" id="IPR018254">
    <property type="entry name" value="Ribosomal_uL29_CS"/>
</dbReference>
<reference evidence="6 7" key="1">
    <citation type="journal article" date="2010" name="Stand. Genomic Sci.">
        <title>Complete genome sequence of Conexibacter woesei type strain (ID131577).</title>
        <authorList>
            <person name="Pukall R."/>
            <person name="Lapidus A."/>
            <person name="Glavina Del Rio T."/>
            <person name="Copeland A."/>
            <person name="Tice H."/>
            <person name="Cheng J.-F."/>
            <person name="Lucas S."/>
            <person name="Chen F."/>
            <person name="Nolan M."/>
            <person name="Bruce D."/>
            <person name="Goodwin L."/>
            <person name="Pitluck S."/>
            <person name="Mavromatis K."/>
            <person name="Ivanova N."/>
            <person name="Ovchinnikova G."/>
            <person name="Pati A."/>
            <person name="Chen A."/>
            <person name="Palaniappan K."/>
            <person name="Land M."/>
            <person name="Hauser L."/>
            <person name="Chang Y.-J."/>
            <person name="Jeffries C.D."/>
            <person name="Chain P."/>
            <person name="Meincke L."/>
            <person name="Sims D."/>
            <person name="Brettin T."/>
            <person name="Detter J.C."/>
            <person name="Rohde M."/>
            <person name="Goeker M."/>
            <person name="Bristow J."/>
            <person name="Eisen J.A."/>
            <person name="Markowitz V."/>
            <person name="Kyrpides N.C."/>
            <person name="Klenk H.-P."/>
            <person name="Hugenholtz P."/>
        </authorList>
    </citation>
    <scope>NUCLEOTIDE SEQUENCE [LARGE SCALE GENOMIC DNA]</scope>
    <source>
        <strain evidence="7">DSM 14684 / CIP 108061 / JCM 11494 / NBRC 100937 / ID131577</strain>
    </source>
</reference>
<dbReference type="Proteomes" id="UP000008229">
    <property type="component" value="Chromosome"/>
</dbReference>
<evidence type="ECO:0000256" key="4">
    <source>
        <dbReference type="ARBA" id="ARBA00035204"/>
    </source>
</evidence>
<name>D3FEV3_CONWI</name>
<dbReference type="GO" id="GO:0003735">
    <property type="term" value="F:structural constituent of ribosome"/>
    <property type="evidence" value="ECO:0007669"/>
    <property type="project" value="InterPro"/>
</dbReference>
<dbReference type="InterPro" id="IPR050063">
    <property type="entry name" value="Ribosomal_protein_uL29"/>
</dbReference>
<dbReference type="CDD" id="cd00427">
    <property type="entry name" value="Ribosomal_L29_HIP"/>
    <property type="match status" value="1"/>
</dbReference>
<keyword evidence="7" id="KW-1185">Reference proteome</keyword>
<dbReference type="PROSITE" id="PS00579">
    <property type="entry name" value="RIBOSOMAL_L29"/>
    <property type="match status" value="1"/>
</dbReference>
<evidence type="ECO:0000313" key="6">
    <source>
        <dbReference type="EMBL" id="ADB49777.1"/>
    </source>
</evidence>
<dbReference type="InterPro" id="IPR036049">
    <property type="entry name" value="Ribosomal_uL29_sf"/>
</dbReference>
<dbReference type="PANTHER" id="PTHR10916">
    <property type="entry name" value="60S RIBOSOMAL PROTEIN L35/50S RIBOSOMAL PROTEIN L29"/>
    <property type="match status" value="1"/>
</dbReference>
<gene>
    <name evidence="5" type="primary">rpmC</name>
    <name evidence="6" type="ordered locus">Cwoe_1348</name>
</gene>
<dbReference type="FunFam" id="1.10.287.310:FF:000001">
    <property type="entry name" value="50S ribosomal protein L29"/>
    <property type="match status" value="1"/>
</dbReference>
<dbReference type="Pfam" id="PF00831">
    <property type="entry name" value="Ribosomal_L29"/>
    <property type="match status" value="1"/>
</dbReference>
<dbReference type="GO" id="GO:0006412">
    <property type="term" value="P:translation"/>
    <property type="evidence" value="ECO:0007669"/>
    <property type="project" value="UniProtKB-UniRule"/>
</dbReference>
<organism evidence="6 7">
    <name type="scientific">Conexibacter woesei (strain DSM 14684 / CCUG 47730 / CIP 108061 / JCM 11494 / NBRC 100937 / ID131577)</name>
    <dbReference type="NCBI Taxonomy" id="469383"/>
    <lineage>
        <taxon>Bacteria</taxon>
        <taxon>Bacillati</taxon>
        <taxon>Actinomycetota</taxon>
        <taxon>Thermoleophilia</taxon>
        <taxon>Solirubrobacterales</taxon>
        <taxon>Conexibacteraceae</taxon>
        <taxon>Conexibacter</taxon>
    </lineage>
</organism>
<dbReference type="NCBIfam" id="TIGR00012">
    <property type="entry name" value="L29"/>
    <property type="match status" value="1"/>
</dbReference>
<dbReference type="HAMAP" id="MF_00374">
    <property type="entry name" value="Ribosomal_uL29"/>
    <property type="match status" value="1"/>
</dbReference>
<evidence type="ECO:0000256" key="2">
    <source>
        <dbReference type="ARBA" id="ARBA00022980"/>
    </source>
</evidence>
<evidence type="ECO:0000313" key="7">
    <source>
        <dbReference type="Proteomes" id="UP000008229"/>
    </source>
</evidence>
<dbReference type="InterPro" id="IPR001854">
    <property type="entry name" value="Ribosomal_uL29"/>
</dbReference>
<reference evidence="7" key="2">
    <citation type="submission" date="2010-01" db="EMBL/GenBank/DDBJ databases">
        <title>The complete genome of Conexibacter woesei DSM 14684.</title>
        <authorList>
            <consortium name="US DOE Joint Genome Institute (JGI-PGF)"/>
            <person name="Lucas S."/>
            <person name="Copeland A."/>
            <person name="Lapidus A."/>
            <person name="Glavina del Rio T."/>
            <person name="Dalin E."/>
            <person name="Tice H."/>
            <person name="Bruce D."/>
            <person name="Goodwin L."/>
            <person name="Pitluck S."/>
            <person name="Kyrpides N."/>
            <person name="Mavromatis K."/>
            <person name="Ivanova N."/>
            <person name="Mikhailova N."/>
            <person name="Chertkov O."/>
            <person name="Brettin T."/>
            <person name="Detter J.C."/>
            <person name="Han C."/>
            <person name="Larimer F."/>
            <person name="Land M."/>
            <person name="Hauser L."/>
            <person name="Markowitz V."/>
            <person name="Cheng J.-F."/>
            <person name="Hugenholtz P."/>
            <person name="Woyke T."/>
            <person name="Wu D."/>
            <person name="Pukall R."/>
            <person name="Steenblock K."/>
            <person name="Schneider S."/>
            <person name="Klenk H.-P."/>
            <person name="Eisen J.A."/>
        </authorList>
    </citation>
    <scope>NUCLEOTIDE SEQUENCE [LARGE SCALE GENOMIC DNA]</scope>
    <source>
        <strain evidence="7">DSM 14684 / CIP 108061 / JCM 11494 / NBRC 100937 / ID131577</strain>
    </source>
</reference>